<comment type="caution">
    <text evidence="2">The sequence shown here is derived from an EMBL/GenBank/DDBJ whole genome shotgun (WGS) entry which is preliminary data.</text>
</comment>
<dbReference type="Proteomes" id="UP000468943">
    <property type="component" value="Unassembled WGS sequence"/>
</dbReference>
<evidence type="ECO:0000256" key="1">
    <source>
        <dbReference type="SAM" id="MobiDB-lite"/>
    </source>
</evidence>
<dbReference type="OrthoDB" id="5325135at2"/>
<evidence type="ECO:0000313" key="2">
    <source>
        <dbReference type="EMBL" id="MXO56567.1"/>
    </source>
</evidence>
<dbReference type="RefSeq" id="WP_160597753.1">
    <property type="nucleotide sequence ID" value="NZ_WTYS01000001.1"/>
</dbReference>
<sequence>MFDSIVTDVTKALAALRDDVTGTAAIEYGLLASLIAIASMQALDTLGAAVTDTFDTTRSAMAEGRVETADEPPVAAADEPSTAASRVAG</sequence>
<reference evidence="2 3" key="1">
    <citation type="submission" date="2019-12" db="EMBL/GenBank/DDBJ databases">
        <title>Genomic-based taxomic classification of the family Erythrobacteraceae.</title>
        <authorList>
            <person name="Xu L."/>
        </authorList>
    </citation>
    <scope>NUCLEOTIDE SEQUENCE [LARGE SCALE GENOMIC DNA]</scope>
    <source>
        <strain evidence="2 3">JCM 17802</strain>
    </source>
</reference>
<name>A0A6I4SP02_9SPHN</name>
<feature type="compositionally biased region" description="Low complexity" evidence="1">
    <location>
        <begin position="71"/>
        <end position="80"/>
    </location>
</feature>
<gene>
    <name evidence="2" type="ORF">GRI36_06695</name>
</gene>
<proteinExistence type="predicted"/>
<accession>A0A6I4SP02</accession>
<protein>
    <submittedName>
        <fullName evidence="2">Flp family type IVb pilin</fullName>
    </submittedName>
</protein>
<dbReference type="EMBL" id="WTYS01000001">
    <property type="protein sequence ID" value="MXO56567.1"/>
    <property type="molecule type" value="Genomic_DNA"/>
</dbReference>
<keyword evidence="3" id="KW-1185">Reference proteome</keyword>
<feature type="region of interest" description="Disordered" evidence="1">
    <location>
        <begin position="64"/>
        <end position="89"/>
    </location>
</feature>
<organism evidence="2 3">
    <name type="scientific">Pontixanthobacter gangjinensis</name>
    <dbReference type="NCBI Taxonomy" id="1028742"/>
    <lineage>
        <taxon>Bacteria</taxon>
        <taxon>Pseudomonadati</taxon>
        <taxon>Pseudomonadota</taxon>
        <taxon>Alphaproteobacteria</taxon>
        <taxon>Sphingomonadales</taxon>
        <taxon>Erythrobacteraceae</taxon>
        <taxon>Pontixanthobacter</taxon>
    </lineage>
</organism>
<dbReference type="AlphaFoldDB" id="A0A6I4SP02"/>
<evidence type="ECO:0000313" key="3">
    <source>
        <dbReference type="Proteomes" id="UP000468943"/>
    </source>
</evidence>